<evidence type="ECO:0000313" key="1">
    <source>
        <dbReference type="EMBL" id="KAK5839548.1"/>
    </source>
</evidence>
<comment type="caution">
    <text evidence="1">The sequence shown here is derived from an EMBL/GenBank/DDBJ whole genome shotgun (WGS) entry which is preliminary data.</text>
</comment>
<evidence type="ECO:0000313" key="2">
    <source>
        <dbReference type="Proteomes" id="UP001358586"/>
    </source>
</evidence>
<dbReference type="EMBL" id="JARKNE010000003">
    <property type="protein sequence ID" value="KAK5839548.1"/>
    <property type="molecule type" value="Genomic_DNA"/>
</dbReference>
<organism evidence="1 2">
    <name type="scientific">Gossypium arboreum</name>
    <name type="common">Tree cotton</name>
    <name type="synonym">Gossypium nanking</name>
    <dbReference type="NCBI Taxonomy" id="29729"/>
    <lineage>
        <taxon>Eukaryota</taxon>
        <taxon>Viridiplantae</taxon>
        <taxon>Streptophyta</taxon>
        <taxon>Embryophyta</taxon>
        <taxon>Tracheophyta</taxon>
        <taxon>Spermatophyta</taxon>
        <taxon>Magnoliopsida</taxon>
        <taxon>eudicotyledons</taxon>
        <taxon>Gunneridae</taxon>
        <taxon>Pentapetalae</taxon>
        <taxon>rosids</taxon>
        <taxon>malvids</taxon>
        <taxon>Malvales</taxon>
        <taxon>Malvaceae</taxon>
        <taxon>Malvoideae</taxon>
        <taxon>Gossypium</taxon>
    </lineage>
</organism>
<proteinExistence type="predicted"/>
<protein>
    <submittedName>
        <fullName evidence="1">Uncharacterized protein</fullName>
    </submittedName>
</protein>
<accession>A0ABR0QJX6</accession>
<reference evidence="1 2" key="1">
    <citation type="submission" date="2023-03" db="EMBL/GenBank/DDBJ databases">
        <title>WGS of Gossypium arboreum.</title>
        <authorList>
            <person name="Yu D."/>
        </authorList>
    </citation>
    <scope>NUCLEOTIDE SEQUENCE [LARGE SCALE GENOMIC DNA]</scope>
    <source>
        <tissue evidence="1">Leaf</tissue>
    </source>
</reference>
<sequence>MSSAVNTDHISSKINETDGCRVLRSRFHFPKYDPDERIMPYFQLAGFGDVALIRRFDSAVVTGRRKVLEPSVLCHRLLGRSPNDGEQNFTCLTLA</sequence>
<dbReference type="Proteomes" id="UP001358586">
    <property type="component" value="Chromosome 3"/>
</dbReference>
<gene>
    <name evidence="1" type="ORF">PVK06_008349</name>
</gene>
<name>A0ABR0QJX6_GOSAR</name>
<keyword evidence="2" id="KW-1185">Reference proteome</keyword>